<dbReference type="InterPro" id="IPR059009">
    <property type="entry name" value="Znf_C2H2_17_1st"/>
</dbReference>
<keyword evidence="5" id="KW-1185">Reference proteome</keyword>
<keyword evidence="2" id="KW-0175">Coiled coil</keyword>
<keyword evidence="1" id="KW-0862">Zinc</keyword>
<dbReference type="AlphaFoldDB" id="U1HSM1"/>
<dbReference type="Pfam" id="PF26176">
    <property type="entry name" value="zf_C2H2_17_2"/>
    <property type="match status" value="1"/>
</dbReference>
<feature type="coiled-coil region" evidence="2">
    <location>
        <begin position="181"/>
        <end position="208"/>
    </location>
</feature>
<dbReference type="Proteomes" id="UP000019373">
    <property type="component" value="Unassembled WGS sequence"/>
</dbReference>
<reference evidence="5" key="1">
    <citation type="journal article" date="2014" name="BMC Genomics">
        <title>Genome characteristics reveal the impact of lichenization on lichen-forming fungus Endocarpon pusillum Hedwig (Verrucariales, Ascomycota).</title>
        <authorList>
            <person name="Wang Y.-Y."/>
            <person name="Liu B."/>
            <person name="Zhang X.-Y."/>
            <person name="Zhou Q.-M."/>
            <person name="Zhang T."/>
            <person name="Li H."/>
            <person name="Yu Y.-F."/>
            <person name="Zhang X.-L."/>
            <person name="Hao X.-Y."/>
            <person name="Wang M."/>
            <person name="Wang L."/>
            <person name="Wei J.-C."/>
        </authorList>
    </citation>
    <scope>NUCLEOTIDE SEQUENCE [LARGE SCALE GENOMIC DNA]</scope>
    <source>
        <strain evidence="5">Z07020 / HMAS-L-300199</strain>
    </source>
</reference>
<feature type="domain" description="C2H2-type" evidence="3">
    <location>
        <begin position="108"/>
        <end position="136"/>
    </location>
</feature>
<dbReference type="GO" id="GO:0008270">
    <property type="term" value="F:zinc ion binding"/>
    <property type="evidence" value="ECO:0007669"/>
    <property type="project" value="UniProtKB-KW"/>
</dbReference>
<dbReference type="Pfam" id="PF26177">
    <property type="entry name" value="zf_C2H2_17_1st"/>
    <property type="match status" value="1"/>
</dbReference>
<dbReference type="Gene3D" id="3.30.160.60">
    <property type="entry name" value="Classic Zinc Finger"/>
    <property type="match status" value="1"/>
</dbReference>
<evidence type="ECO:0000313" key="5">
    <source>
        <dbReference type="Proteomes" id="UP000019373"/>
    </source>
</evidence>
<protein>
    <recommendedName>
        <fullName evidence="3">C2H2-type domain-containing protein</fullName>
    </recommendedName>
</protein>
<dbReference type="OrthoDB" id="5412288at2759"/>
<accession>U1HSM1</accession>
<dbReference type="PROSITE" id="PS50157">
    <property type="entry name" value="ZINC_FINGER_C2H2_2"/>
    <property type="match status" value="1"/>
</dbReference>
<dbReference type="SMART" id="SM00355">
    <property type="entry name" value="ZnF_C2H2"/>
    <property type="match status" value="2"/>
</dbReference>
<keyword evidence="1" id="KW-0479">Metal-binding</keyword>
<dbReference type="GeneID" id="19237135"/>
<name>U1HSM1_ENDPU</name>
<evidence type="ECO:0000256" key="1">
    <source>
        <dbReference type="PROSITE-ProRule" id="PRU00042"/>
    </source>
</evidence>
<dbReference type="RefSeq" id="XP_007802039.1">
    <property type="nucleotide sequence ID" value="XM_007803848.1"/>
</dbReference>
<gene>
    <name evidence="4" type="ORF">EPUS_02081</name>
</gene>
<sequence length="210" mass="23293">MAIETPASVAPIESGNTAGYRTELRYSVPECLQDPKFPSESALGSVHSPPTTSLMPALTHFRKHEAKHGKPYICQVPDCKHTRFGDKGGLDRHNREVHGSQTHCCPITSCKRHVRGFARKYNLIEHLKRCHSPESPNLAPPSILRQQNHTGAGMKGQQESYEGGSFWEMATGGGGGLREKLENLYKMRAEMEVDIEALERSLALMGENFP</sequence>
<proteinExistence type="predicted"/>
<keyword evidence="1" id="KW-0863">Zinc-finger</keyword>
<evidence type="ECO:0000313" key="4">
    <source>
        <dbReference type="EMBL" id="ERF72194.1"/>
    </source>
</evidence>
<evidence type="ECO:0000259" key="3">
    <source>
        <dbReference type="PROSITE" id="PS50157"/>
    </source>
</evidence>
<evidence type="ECO:0000256" key="2">
    <source>
        <dbReference type="SAM" id="Coils"/>
    </source>
</evidence>
<dbReference type="EMBL" id="KE721111">
    <property type="protein sequence ID" value="ERF72194.1"/>
    <property type="molecule type" value="Genomic_DNA"/>
</dbReference>
<dbReference type="eggNOG" id="ENOG502TDVB">
    <property type="taxonomic scope" value="Eukaryota"/>
</dbReference>
<dbReference type="HOGENOM" id="CLU_1310107_0_0_1"/>
<dbReference type="InterPro" id="IPR013087">
    <property type="entry name" value="Znf_C2H2_type"/>
</dbReference>
<organism evidence="4 5">
    <name type="scientific">Endocarpon pusillum (strain Z07020 / HMAS-L-300199)</name>
    <name type="common">Lichen-forming fungus</name>
    <dbReference type="NCBI Taxonomy" id="1263415"/>
    <lineage>
        <taxon>Eukaryota</taxon>
        <taxon>Fungi</taxon>
        <taxon>Dikarya</taxon>
        <taxon>Ascomycota</taxon>
        <taxon>Pezizomycotina</taxon>
        <taxon>Eurotiomycetes</taxon>
        <taxon>Chaetothyriomycetidae</taxon>
        <taxon>Verrucariales</taxon>
        <taxon>Verrucariaceae</taxon>
        <taxon>Endocarpon</taxon>
    </lineage>
</organism>
<dbReference type="InterPro" id="IPR059095">
    <property type="entry name" value="Znf_C2H2_17_2nd"/>
</dbReference>